<dbReference type="InterPro" id="IPR011009">
    <property type="entry name" value="Kinase-like_dom_sf"/>
</dbReference>
<organism evidence="2">
    <name type="scientific">viral metagenome</name>
    <dbReference type="NCBI Taxonomy" id="1070528"/>
    <lineage>
        <taxon>unclassified sequences</taxon>
        <taxon>metagenomes</taxon>
        <taxon>organismal metagenomes</taxon>
    </lineage>
</organism>
<dbReference type="PROSITE" id="PS50011">
    <property type="entry name" value="PROTEIN_KINASE_DOM"/>
    <property type="match status" value="1"/>
</dbReference>
<dbReference type="AlphaFoldDB" id="A0A6C0LTX8"/>
<dbReference type="InterPro" id="IPR008271">
    <property type="entry name" value="Ser/Thr_kinase_AS"/>
</dbReference>
<dbReference type="PANTHER" id="PTHR44167:SF24">
    <property type="entry name" value="SERINE_THREONINE-PROTEIN KINASE CHK2"/>
    <property type="match status" value="1"/>
</dbReference>
<dbReference type="PANTHER" id="PTHR44167">
    <property type="entry name" value="OVARIAN-SPECIFIC SERINE/THREONINE-PROTEIN KINASE LOK-RELATED"/>
    <property type="match status" value="1"/>
</dbReference>
<name>A0A6C0LTX8_9ZZZZ</name>
<sequence>MSTNSYVSQIIVLTDAIITDCTPFTSGGHSSIYTGKVNMKGSMTQNVIVKYLTNDFYTEGENEVRFAREQFRHPNITEIIAAETTPIGTYICMPIYARSMADVIYSTDPINDRLRLMSELIAALSHLHNNSFVHRDIKPENIMLTSQRKVVLIDFSLSGLIQPGEVEEFAPHAEWYRGPEYYFHEQNDPMKADIWALGMTLIEFDTRKPILSHAPNRTYCTYLSKLVYPVPLNDTSGRDHFIYQRLVNGNGTLPFKEMNNLLCINPKLRTC</sequence>
<reference evidence="2" key="1">
    <citation type="journal article" date="2020" name="Nature">
        <title>Giant virus diversity and host interactions through global metagenomics.</title>
        <authorList>
            <person name="Schulz F."/>
            <person name="Roux S."/>
            <person name="Paez-Espino D."/>
            <person name="Jungbluth S."/>
            <person name="Walsh D.A."/>
            <person name="Denef V.J."/>
            <person name="McMahon K.D."/>
            <person name="Konstantinidis K.T."/>
            <person name="Eloe-Fadrosh E.A."/>
            <person name="Kyrpides N.C."/>
            <person name="Woyke T."/>
        </authorList>
    </citation>
    <scope>NUCLEOTIDE SEQUENCE</scope>
    <source>
        <strain evidence="2">GVMAG-S-1016704-121</strain>
    </source>
</reference>
<feature type="domain" description="Protein kinase" evidence="1">
    <location>
        <begin position="18"/>
        <end position="271"/>
    </location>
</feature>
<evidence type="ECO:0000313" key="2">
    <source>
        <dbReference type="EMBL" id="QHU33465.1"/>
    </source>
</evidence>
<evidence type="ECO:0000259" key="1">
    <source>
        <dbReference type="PROSITE" id="PS50011"/>
    </source>
</evidence>
<dbReference type="SUPFAM" id="SSF56112">
    <property type="entry name" value="Protein kinase-like (PK-like)"/>
    <property type="match status" value="1"/>
</dbReference>
<dbReference type="SMART" id="SM00220">
    <property type="entry name" value="S_TKc"/>
    <property type="match status" value="1"/>
</dbReference>
<dbReference type="InterPro" id="IPR000719">
    <property type="entry name" value="Prot_kinase_dom"/>
</dbReference>
<accession>A0A6C0LTX8</accession>
<dbReference type="GO" id="GO:0005634">
    <property type="term" value="C:nucleus"/>
    <property type="evidence" value="ECO:0007669"/>
    <property type="project" value="TreeGrafter"/>
</dbReference>
<dbReference type="EMBL" id="MN740557">
    <property type="protein sequence ID" value="QHU33465.1"/>
    <property type="molecule type" value="Genomic_DNA"/>
</dbReference>
<dbReference type="PROSITE" id="PS00108">
    <property type="entry name" value="PROTEIN_KINASE_ST"/>
    <property type="match status" value="1"/>
</dbReference>
<protein>
    <recommendedName>
        <fullName evidence="1">Protein kinase domain-containing protein</fullName>
    </recommendedName>
</protein>
<dbReference type="Pfam" id="PF00069">
    <property type="entry name" value="Pkinase"/>
    <property type="match status" value="1"/>
</dbReference>
<dbReference type="GO" id="GO:0005524">
    <property type="term" value="F:ATP binding"/>
    <property type="evidence" value="ECO:0007669"/>
    <property type="project" value="InterPro"/>
</dbReference>
<proteinExistence type="predicted"/>
<dbReference type="GO" id="GO:0044773">
    <property type="term" value="P:mitotic DNA damage checkpoint signaling"/>
    <property type="evidence" value="ECO:0007669"/>
    <property type="project" value="TreeGrafter"/>
</dbReference>
<dbReference type="Gene3D" id="1.10.510.10">
    <property type="entry name" value="Transferase(Phosphotransferase) domain 1"/>
    <property type="match status" value="1"/>
</dbReference>
<dbReference type="GO" id="GO:0004674">
    <property type="term" value="F:protein serine/threonine kinase activity"/>
    <property type="evidence" value="ECO:0007669"/>
    <property type="project" value="TreeGrafter"/>
</dbReference>
<dbReference type="GO" id="GO:0005737">
    <property type="term" value="C:cytoplasm"/>
    <property type="evidence" value="ECO:0007669"/>
    <property type="project" value="TreeGrafter"/>
</dbReference>
<dbReference type="CDD" id="cd00180">
    <property type="entry name" value="PKc"/>
    <property type="match status" value="1"/>
</dbReference>